<dbReference type="Gene3D" id="2.30.110.10">
    <property type="entry name" value="Electron Transport, Fmn-binding Protein, Chain A"/>
    <property type="match status" value="1"/>
</dbReference>
<evidence type="ECO:0000256" key="3">
    <source>
        <dbReference type="ARBA" id="ARBA00022630"/>
    </source>
</evidence>
<dbReference type="PIRSF" id="PIRSF000190">
    <property type="entry name" value="Pyd_amn-ph_oxd"/>
    <property type="match status" value="1"/>
</dbReference>
<dbReference type="GO" id="GO:0004733">
    <property type="term" value="F:pyridoxamine phosphate oxidase activity"/>
    <property type="evidence" value="ECO:0007669"/>
    <property type="project" value="UniProtKB-UniRule"/>
</dbReference>
<proteinExistence type="inferred from homology"/>
<dbReference type="Pfam" id="PF10590">
    <property type="entry name" value="PNP_phzG_C"/>
    <property type="match status" value="1"/>
</dbReference>
<keyword evidence="5 12" id="KW-0560">Oxidoreductase</keyword>
<protein>
    <recommendedName>
        <fullName evidence="8">Pyridoxamine 5'-phosphate oxidase</fullName>
        <ecNumber evidence="8">1.4.3.5</ecNumber>
    </recommendedName>
</protein>
<keyword evidence="3" id="KW-0285">Flavoprotein</keyword>
<dbReference type="NCBIfam" id="TIGR00558">
    <property type="entry name" value="pdxH"/>
    <property type="match status" value="1"/>
</dbReference>
<keyword evidence="4 9" id="KW-0288">FMN</keyword>
<evidence type="ECO:0000259" key="11">
    <source>
        <dbReference type="Pfam" id="PF10590"/>
    </source>
</evidence>
<sequence length="209" mass="23639">MADSGFRGGWQSDVTGARAAVDPIALFRAWMIDAEAKEPNDPNALALATATADGAPSVRMVLLKSLDERGFAFYTNAESRKGAELAENPRAAMCFHWKSLRRQVRIEGLVSELPDAEADAYFHSRSRGSQIGAVASRQSRPLSSREALEERVQVIEERYPDAVPRPQFWRGYVLWPERIEFWVNGAERLHDRFLFLRADSAWVKEQLYP</sequence>
<feature type="binding site" evidence="9">
    <location>
        <begin position="138"/>
        <end position="139"/>
    </location>
    <ligand>
        <name>FMN</name>
        <dbReference type="ChEBI" id="CHEBI:58210"/>
    </ligand>
</feature>
<dbReference type="EC" id="1.4.3.5" evidence="8"/>
<evidence type="ECO:0000256" key="4">
    <source>
        <dbReference type="ARBA" id="ARBA00022643"/>
    </source>
</evidence>
<dbReference type="InterPro" id="IPR019740">
    <property type="entry name" value="Pyridox_Oxase_CS"/>
</dbReference>
<evidence type="ECO:0000256" key="7">
    <source>
        <dbReference type="ARBA" id="ARBA00060587"/>
    </source>
</evidence>
<comment type="pathway">
    <text evidence="7">Cofactor metabolism.</text>
</comment>
<dbReference type="GO" id="GO:0010181">
    <property type="term" value="F:FMN binding"/>
    <property type="evidence" value="ECO:0007669"/>
    <property type="project" value="UniProtKB-UniRule"/>
</dbReference>
<dbReference type="NCBIfam" id="NF004231">
    <property type="entry name" value="PRK05679.1"/>
    <property type="match status" value="1"/>
</dbReference>
<dbReference type="InterPro" id="IPR019576">
    <property type="entry name" value="Pyridoxamine_oxidase_dimer_C"/>
</dbReference>
<dbReference type="FunFam" id="2.30.110.10:FF:000020">
    <property type="entry name" value="PNPO isoform 11"/>
    <property type="match status" value="1"/>
</dbReference>
<dbReference type="EMBL" id="CP121195">
    <property type="protein sequence ID" value="XBH14441.1"/>
    <property type="molecule type" value="Genomic_DNA"/>
</dbReference>
<organism evidence="12">
    <name type="scientific">Edaphobacter paludis</name>
    <dbReference type="NCBI Taxonomy" id="3035702"/>
    <lineage>
        <taxon>Bacteria</taxon>
        <taxon>Pseudomonadati</taxon>
        <taxon>Acidobacteriota</taxon>
        <taxon>Terriglobia</taxon>
        <taxon>Terriglobales</taxon>
        <taxon>Acidobacteriaceae</taxon>
        <taxon>Edaphobacter</taxon>
    </lineage>
</organism>
<accession>A0AAU7DAM1</accession>
<dbReference type="Pfam" id="PF01243">
    <property type="entry name" value="PNPOx_N"/>
    <property type="match status" value="1"/>
</dbReference>
<dbReference type="GO" id="GO:0008615">
    <property type="term" value="P:pyridoxine biosynthetic process"/>
    <property type="evidence" value="ECO:0007669"/>
    <property type="project" value="UniProtKB-UniRule"/>
</dbReference>
<keyword evidence="6" id="KW-0664">Pyridoxine biosynthesis</keyword>
<feature type="binding site" evidence="9">
    <location>
        <begin position="74"/>
        <end position="75"/>
    </location>
    <ligand>
        <name>FMN</name>
        <dbReference type="ChEBI" id="CHEBI:58210"/>
    </ligand>
</feature>
<feature type="domain" description="Pyridoxamine 5'-phosphate oxidase N-terminal" evidence="10">
    <location>
        <begin position="36"/>
        <end position="156"/>
    </location>
</feature>
<name>A0AAU7DAM1_9BACT</name>
<feature type="binding site" evidence="9">
    <location>
        <begin position="59"/>
        <end position="64"/>
    </location>
    <ligand>
        <name>FMN</name>
        <dbReference type="ChEBI" id="CHEBI:58210"/>
    </ligand>
</feature>
<dbReference type="SUPFAM" id="SSF50475">
    <property type="entry name" value="FMN-binding split barrel"/>
    <property type="match status" value="1"/>
</dbReference>
<dbReference type="PANTHER" id="PTHR10851:SF0">
    <property type="entry name" value="PYRIDOXINE-5'-PHOSPHATE OXIDASE"/>
    <property type="match status" value="1"/>
</dbReference>
<dbReference type="InterPro" id="IPR012349">
    <property type="entry name" value="Split_barrel_FMN-bd"/>
</dbReference>
<evidence type="ECO:0000259" key="10">
    <source>
        <dbReference type="Pfam" id="PF01243"/>
    </source>
</evidence>
<feature type="binding site" evidence="9">
    <location>
        <position position="81"/>
    </location>
    <ligand>
        <name>FMN</name>
        <dbReference type="ChEBI" id="CHEBI:58210"/>
    </ligand>
</feature>
<dbReference type="InterPro" id="IPR000659">
    <property type="entry name" value="Pyridox_Oxase"/>
</dbReference>
<evidence type="ECO:0000256" key="2">
    <source>
        <dbReference type="ARBA" id="ARBA00011738"/>
    </source>
</evidence>
<comment type="similarity">
    <text evidence="1">Belongs to the pyridoxamine 5'-phosphate oxidase family.</text>
</comment>
<feature type="binding site" evidence="9">
    <location>
        <position position="182"/>
    </location>
    <ligand>
        <name>FMN</name>
        <dbReference type="ChEBI" id="CHEBI:58210"/>
    </ligand>
</feature>
<gene>
    <name evidence="12" type="primary">pdxH</name>
    <name evidence="12" type="ORF">P8936_04575</name>
</gene>
<feature type="binding site" evidence="9">
    <location>
        <position position="103"/>
    </location>
    <ligand>
        <name>FMN</name>
        <dbReference type="ChEBI" id="CHEBI:58210"/>
    </ligand>
</feature>
<comment type="subunit">
    <text evidence="2">Homodimer.</text>
</comment>
<comment type="cofactor">
    <cofactor evidence="9">
        <name>FMN</name>
        <dbReference type="ChEBI" id="CHEBI:58210"/>
    </cofactor>
    <text evidence="9">Binds 1 FMN per subunit.</text>
</comment>
<dbReference type="PROSITE" id="PS01064">
    <property type="entry name" value="PYRIDOX_OXIDASE"/>
    <property type="match status" value="1"/>
</dbReference>
<dbReference type="AlphaFoldDB" id="A0AAU7DAM1"/>
<dbReference type="PANTHER" id="PTHR10851">
    <property type="entry name" value="PYRIDOXINE-5-PHOSPHATE OXIDASE"/>
    <property type="match status" value="1"/>
</dbReference>
<evidence type="ECO:0000256" key="6">
    <source>
        <dbReference type="ARBA" id="ARBA00023096"/>
    </source>
</evidence>
<dbReference type="InterPro" id="IPR011576">
    <property type="entry name" value="Pyridox_Oxase_N"/>
</dbReference>
<feature type="domain" description="Pyridoxine 5'-phosphate oxidase dimerisation C-terminal" evidence="11">
    <location>
        <begin position="169"/>
        <end position="209"/>
    </location>
</feature>
<feature type="binding site" evidence="9">
    <location>
        <position position="80"/>
    </location>
    <ligand>
        <name>FMN</name>
        <dbReference type="ChEBI" id="CHEBI:58210"/>
    </ligand>
</feature>
<evidence type="ECO:0000256" key="8">
    <source>
        <dbReference type="NCBIfam" id="TIGR00558"/>
    </source>
</evidence>
<reference evidence="12" key="1">
    <citation type="submission" date="2023-03" db="EMBL/GenBank/DDBJ databases">
        <title>Edaphobacter sp.</title>
        <authorList>
            <person name="Huber K.J."/>
            <person name="Papendorf J."/>
            <person name="Pilke C."/>
            <person name="Bunk B."/>
            <person name="Sproeer C."/>
            <person name="Pester M."/>
        </authorList>
    </citation>
    <scope>NUCLEOTIDE SEQUENCE</scope>
    <source>
        <strain evidence="12">DSM 109920</strain>
    </source>
</reference>
<feature type="binding site" evidence="9">
    <location>
        <position position="192"/>
    </location>
    <ligand>
        <name>FMN</name>
        <dbReference type="ChEBI" id="CHEBI:58210"/>
    </ligand>
</feature>
<evidence type="ECO:0000256" key="5">
    <source>
        <dbReference type="ARBA" id="ARBA00023002"/>
    </source>
</evidence>
<evidence type="ECO:0000313" key="12">
    <source>
        <dbReference type="EMBL" id="XBH14441.1"/>
    </source>
</evidence>
<evidence type="ECO:0000256" key="1">
    <source>
        <dbReference type="ARBA" id="ARBA00007301"/>
    </source>
</evidence>
<dbReference type="HAMAP" id="MF_01629">
    <property type="entry name" value="PdxH"/>
    <property type="match status" value="1"/>
</dbReference>
<evidence type="ECO:0000256" key="9">
    <source>
        <dbReference type="PIRSR" id="PIRSR000190-2"/>
    </source>
</evidence>